<feature type="chain" id="PRO_5045895201" evidence="1">
    <location>
        <begin position="19"/>
        <end position="108"/>
    </location>
</feature>
<evidence type="ECO:0000313" key="2">
    <source>
        <dbReference type="EMBL" id="QYX72404.1"/>
    </source>
</evidence>
<feature type="signal peptide" evidence="1">
    <location>
        <begin position="1"/>
        <end position="18"/>
    </location>
</feature>
<dbReference type="InterPro" id="IPR021268">
    <property type="entry name" value="DUF2845"/>
</dbReference>
<dbReference type="EMBL" id="CP080635">
    <property type="protein sequence ID" value="QYX72404.1"/>
    <property type="molecule type" value="Genomic_DNA"/>
</dbReference>
<dbReference type="RefSeq" id="WP_011787915.1">
    <property type="nucleotide sequence ID" value="NZ_BMPK01000001.1"/>
</dbReference>
<dbReference type="GeneID" id="67444987"/>
<dbReference type="Proteomes" id="UP000827084">
    <property type="component" value="Chromosome"/>
</dbReference>
<evidence type="ECO:0000256" key="1">
    <source>
        <dbReference type="SAM" id="SignalP"/>
    </source>
</evidence>
<keyword evidence="1" id="KW-0732">Signal</keyword>
<organism evidence="2 3">
    <name type="scientific">Shewanella putrefaciens</name>
    <name type="common">Pseudomonas putrefaciens</name>
    <dbReference type="NCBI Taxonomy" id="24"/>
    <lineage>
        <taxon>Bacteria</taxon>
        <taxon>Pseudomonadati</taxon>
        <taxon>Pseudomonadota</taxon>
        <taxon>Gammaproteobacteria</taxon>
        <taxon>Alteromonadales</taxon>
        <taxon>Shewanellaceae</taxon>
        <taxon>Shewanella</taxon>
    </lineage>
</organism>
<protein>
    <submittedName>
        <fullName evidence="2">DUF2845 domain-containing protein</fullName>
    </submittedName>
</protein>
<dbReference type="Pfam" id="PF11006">
    <property type="entry name" value="DUF2845"/>
    <property type="match status" value="1"/>
</dbReference>
<proteinExistence type="predicted"/>
<gene>
    <name evidence="2" type="ORF">K3G22_16970</name>
</gene>
<evidence type="ECO:0000313" key="3">
    <source>
        <dbReference type="Proteomes" id="UP000827084"/>
    </source>
</evidence>
<keyword evidence="3" id="KW-1185">Reference proteome</keyword>
<sequence>MKYYVLLALWTASLPALATDSMRCKQFVISVGDPLDIVLEKCGHPSEAKEYSQPATYRNSAGDIVVDPSKLPIEYTEWIYDFGPSRLMRRIYAADQKIEKIETLGYGH</sequence>
<reference evidence="2 3" key="1">
    <citation type="submission" date="2021-08" db="EMBL/GenBank/DDBJ databases">
        <title>Shewanella putrefaciens YZ-J, complete genome.</title>
        <authorList>
            <person name="Yi Z."/>
        </authorList>
    </citation>
    <scope>NUCLEOTIDE SEQUENCE [LARGE SCALE GENOMIC DNA]</scope>
    <source>
        <strain evidence="2 3">YZ-J</strain>
    </source>
</reference>
<name>A0ABX8XB02_SHEPU</name>
<accession>A0ABX8XB02</accession>